<evidence type="ECO:0000256" key="1">
    <source>
        <dbReference type="SAM" id="MobiDB-lite"/>
    </source>
</evidence>
<name>M1Q7K3_METMZ</name>
<reference evidence="2 3" key="1">
    <citation type="journal article" date="2013" name="Genome Announc.">
        <title>Complete Genome of a Methanosarcina mazei Strain Isolated from Sediment Samples from an Amazonian Flooded Area.</title>
        <authorList>
            <person name="Assis das Gracas D."/>
            <person name="Thiago Juca Ramos R."/>
            <person name="Vieira Araujo A.C."/>
            <person name="Zahlouth R."/>
            <person name="Ribeiro Carneiro A."/>
            <person name="Souza Lopes T."/>
            <person name="Azevedo Barauna R."/>
            <person name="Azevedo V."/>
            <person name="Cruz Schneider M.P."/>
            <person name="Pellizari V.H."/>
            <person name="Silva A."/>
        </authorList>
    </citation>
    <scope>NUCLEOTIDE SEQUENCE [LARGE SCALE GENOMIC DNA]</scope>
    <source>
        <strain evidence="2 3">Tuc01</strain>
    </source>
</reference>
<protein>
    <submittedName>
        <fullName evidence="2">Uncharacterized protein</fullName>
    </submittedName>
</protein>
<organism evidence="2 3">
    <name type="scientific">Methanosarcina mazei Tuc01</name>
    <dbReference type="NCBI Taxonomy" id="1236903"/>
    <lineage>
        <taxon>Archaea</taxon>
        <taxon>Methanobacteriati</taxon>
        <taxon>Methanobacteriota</taxon>
        <taxon>Stenosarchaea group</taxon>
        <taxon>Methanomicrobia</taxon>
        <taxon>Methanosarcinales</taxon>
        <taxon>Methanosarcinaceae</taxon>
        <taxon>Methanosarcina</taxon>
    </lineage>
</organism>
<feature type="region of interest" description="Disordered" evidence="1">
    <location>
        <begin position="1"/>
        <end position="38"/>
    </location>
</feature>
<proteinExistence type="predicted"/>
<dbReference type="KEGG" id="mmaz:MmTuc01_3046"/>
<dbReference type="BioCyc" id="MMAZ1236903:G139K-2902-MONOMER"/>
<dbReference type="AlphaFoldDB" id="M1Q7K3"/>
<evidence type="ECO:0000313" key="2">
    <source>
        <dbReference type="EMBL" id="AGF98315.1"/>
    </source>
</evidence>
<accession>M1Q7K3</accession>
<dbReference type="HOGENOM" id="CLU_3322986_0_0_2"/>
<feature type="compositionally biased region" description="Polar residues" evidence="1">
    <location>
        <begin position="24"/>
        <end position="38"/>
    </location>
</feature>
<gene>
    <name evidence="2" type="ORF">MmTuc01_3046</name>
</gene>
<sequence>MDCEFESGPNGDLGNGKPELMSDLDNQNDLDNRISGSI</sequence>
<dbReference type="Proteomes" id="UP000011718">
    <property type="component" value="Chromosome"/>
</dbReference>
<dbReference type="EMBL" id="CP004144">
    <property type="protein sequence ID" value="AGF98315.1"/>
    <property type="molecule type" value="Genomic_DNA"/>
</dbReference>
<evidence type="ECO:0000313" key="3">
    <source>
        <dbReference type="Proteomes" id="UP000011718"/>
    </source>
</evidence>